<dbReference type="Proteomes" id="UP000053593">
    <property type="component" value="Unassembled WGS sequence"/>
</dbReference>
<organism evidence="2 3">
    <name type="scientific">Collybiopsis luxurians FD-317 M1</name>
    <dbReference type="NCBI Taxonomy" id="944289"/>
    <lineage>
        <taxon>Eukaryota</taxon>
        <taxon>Fungi</taxon>
        <taxon>Dikarya</taxon>
        <taxon>Basidiomycota</taxon>
        <taxon>Agaricomycotina</taxon>
        <taxon>Agaricomycetes</taxon>
        <taxon>Agaricomycetidae</taxon>
        <taxon>Agaricales</taxon>
        <taxon>Marasmiineae</taxon>
        <taxon>Omphalotaceae</taxon>
        <taxon>Collybiopsis</taxon>
        <taxon>Collybiopsis luxurians</taxon>
    </lineage>
</organism>
<dbReference type="AlphaFoldDB" id="A0A0D0C0I9"/>
<feature type="region of interest" description="Disordered" evidence="1">
    <location>
        <begin position="41"/>
        <end position="73"/>
    </location>
</feature>
<evidence type="ECO:0000256" key="1">
    <source>
        <dbReference type="SAM" id="MobiDB-lite"/>
    </source>
</evidence>
<evidence type="ECO:0000313" key="2">
    <source>
        <dbReference type="EMBL" id="KIK51097.1"/>
    </source>
</evidence>
<reference evidence="2 3" key="1">
    <citation type="submission" date="2014-04" db="EMBL/GenBank/DDBJ databases">
        <title>Evolutionary Origins and Diversification of the Mycorrhizal Mutualists.</title>
        <authorList>
            <consortium name="DOE Joint Genome Institute"/>
            <consortium name="Mycorrhizal Genomics Consortium"/>
            <person name="Kohler A."/>
            <person name="Kuo A."/>
            <person name="Nagy L.G."/>
            <person name="Floudas D."/>
            <person name="Copeland A."/>
            <person name="Barry K.W."/>
            <person name="Cichocki N."/>
            <person name="Veneault-Fourrey C."/>
            <person name="LaButti K."/>
            <person name="Lindquist E.A."/>
            <person name="Lipzen A."/>
            <person name="Lundell T."/>
            <person name="Morin E."/>
            <person name="Murat C."/>
            <person name="Riley R."/>
            <person name="Ohm R."/>
            <person name="Sun H."/>
            <person name="Tunlid A."/>
            <person name="Henrissat B."/>
            <person name="Grigoriev I.V."/>
            <person name="Hibbett D.S."/>
            <person name="Martin F."/>
        </authorList>
    </citation>
    <scope>NUCLEOTIDE SEQUENCE [LARGE SCALE GENOMIC DNA]</scope>
    <source>
        <strain evidence="2 3">FD-317 M1</strain>
    </source>
</reference>
<dbReference type="HOGENOM" id="CLU_069417_0_0_1"/>
<feature type="region of interest" description="Disordered" evidence="1">
    <location>
        <begin position="152"/>
        <end position="171"/>
    </location>
</feature>
<dbReference type="OrthoDB" id="3068602at2759"/>
<accession>A0A0D0C0I9</accession>
<feature type="compositionally biased region" description="Polar residues" evidence="1">
    <location>
        <begin position="41"/>
        <end position="65"/>
    </location>
</feature>
<gene>
    <name evidence="2" type="ORF">GYMLUDRAFT_252382</name>
</gene>
<dbReference type="EMBL" id="KN834873">
    <property type="protein sequence ID" value="KIK51097.1"/>
    <property type="molecule type" value="Genomic_DNA"/>
</dbReference>
<protein>
    <submittedName>
        <fullName evidence="2">Uncharacterized protein</fullName>
    </submittedName>
</protein>
<proteinExistence type="predicted"/>
<sequence>MHSRLVLFPVTTSTVQYDIFPVFDKNGIQVVFQRVLRKGNATSTGPAQTTAISTALPNSNTTQSAAPDVKPKQNWRDLPMLDLSNPAKLTSFVPMDPQPSPGSTLDPGVVATSLALIQGGEWDPWANGHFCIDLTHDEFIQSKQLGAHWATKSNSAHNGKGSVQSSTIDSGKETNKKCLGVITCASESCNLVFRPQVAPGNFQKQPQNLCSCREKAKLEHHPCESRSYPIHYGQIGNNISTLKYCYINGSPHNHSHIPDVACTTAAEDKQFKAAYES</sequence>
<name>A0A0D0C0I9_9AGAR</name>
<keyword evidence="3" id="KW-1185">Reference proteome</keyword>
<feature type="compositionally biased region" description="Polar residues" evidence="1">
    <location>
        <begin position="152"/>
        <end position="169"/>
    </location>
</feature>
<evidence type="ECO:0000313" key="3">
    <source>
        <dbReference type="Proteomes" id="UP000053593"/>
    </source>
</evidence>